<dbReference type="EMBL" id="BARS01036081">
    <property type="protein sequence ID" value="GAG25737.1"/>
    <property type="molecule type" value="Genomic_DNA"/>
</dbReference>
<name>X0WR91_9ZZZZ</name>
<reference evidence="2" key="1">
    <citation type="journal article" date="2014" name="Front. Microbiol.">
        <title>High frequency of phylogenetically diverse reductive dehalogenase-homologous genes in deep subseafloor sedimentary metagenomes.</title>
        <authorList>
            <person name="Kawai M."/>
            <person name="Futagami T."/>
            <person name="Toyoda A."/>
            <person name="Takaki Y."/>
            <person name="Nishi S."/>
            <person name="Hori S."/>
            <person name="Arai W."/>
            <person name="Tsubouchi T."/>
            <person name="Morono Y."/>
            <person name="Uchiyama I."/>
            <person name="Ito T."/>
            <person name="Fujiyama A."/>
            <person name="Inagaki F."/>
            <person name="Takami H."/>
        </authorList>
    </citation>
    <scope>NUCLEOTIDE SEQUENCE</scope>
    <source>
        <strain evidence="2">Expedition CK06-06</strain>
    </source>
</reference>
<comment type="caution">
    <text evidence="2">The sequence shown here is derived from an EMBL/GenBank/DDBJ whole genome shotgun (WGS) entry which is preliminary data.</text>
</comment>
<evidence type="ECO:0000313" key="2">
    <source>
        <dbReference type="EMBL" id="GAG25737.1"/>
    </source>
</evidence>
<evidence type="ECO:0000256" key="1">
    <source>
        <dbReference type="SAM" id="MobiDB-lite"/>
    </source>
</evidence>
<proteinExistence type="predicted"/>
<organism evidence="2">
    <name type="scientific">marine sediment metagenome</name>
    <dbReference type="NCBI Taxonomy" id="412755"/>
    <lineage>
        <taxon>unclassified sequences</taxon>
        <taxon>metagenomes</taxon>
        <taxon>ecological metagenomes</taxon>
    </lineage>
</organism>
<feature type="non-terminal residue" evidence="2">
    <location>
        <position position="168"/>
    </location>
</feature>
<protein>
    <submittedName>
        <fullName evidence="2">Uncharacterized protein</fullName>
    </submittedName>
</protein>
<sequence>MKKIVIIGKLGTIKTQNIKDISIESLFKKCKFRNNNNFSHRHTWKYKDNFVSIYTKDQGRGGSENKYDLPPPLDKKLYFGDMTIIKHTNRVPNNNELLNLTKEEWGLLYAKLFGGFEELGTEDSYSEEESIPDEFKTKNGYSKESGFIVDDNEEVSIEESDTSEEECV</sequence>
<accession>X0WR91</accession>
<feature type="compositionally biased region" description="Acidic residues" evidence="1">
    <location>
        <begin position="123"/>
        <end position="132"/>
    </location>
</feature>
<feature type="region of interest" description="Disordered" evidence="1">
    <location>
        <begin position="123"/>
        <end position="168"/>
    </location>
</feature>
<dbReference type="AlphaFoldDB" id="X0WR91"/>
<gene>
    <name evidence="2" type="ORF">S01H1_55499</name>
</gene>
<feature type="compositionally biased region" description="Acidic residues" evidence="1">
    <location>
        <begin position="150"/>
        <end position="168"/>
    </location>
</feature>